<proteinExistence type="predicted"/>
<reference evidence="1" key="1">
    <citation type="submission" date="2018-05" db="EMBL/GenBank/DDBJ databases">
        <title>Draft genome of Mucuna pruriens seed.</title>
        <authorList>
            <person name="Nnadi N.E."/>
            <person name="Vos R."/>
            <person name="Hasami M.H."/>
            <person name="Devisetty U.K."/>
            <person name="Aguiy J.C."/>
        </authorList>
    </citation>
    <scope>NUCLEOTIDE SEQUENCE [LARGE SCALE GENOMIC DNA]</scope>
    <source>
        <strain evidence="1">JCA_2017</strain>
    </source>
</reference>
<organism evidence="1 2">
    <name type="scientific">Mucuna pruriens</name>
    <name type="common">Velvet bean</name>
    <name type="synonym">Dolichos pruriens</name>
    <dbReference type="NCBI Taxonomy" id="157652"/>
    <lineage>
        <taxon>Eukaryota</taxon>
        <taxon>Viridiplantae</taxon>
        <taxon>Streptophyta</taxon>
        <taxon>Embryophyta</taxon>
        <taxon>Tracheophyta</taxon>
        <taxon>Spermatophyta</taxon>
        <taxon>Magnoliopsida</taxon>
        <taxon>eudicotyledons</taxon>
        <taxon>Gunneridae</taxon>
        <taxon>Pentapetalae</taxon>
        <taxon>rosids</taxon>
        <taxon>fabids</taxon>
        <taxon>Fabales</taxon>
        <taxon>Fabaceae</taxon>
        <taxon>Papilionoideae</taxon>
        <taxon>50 kb inversion clade</taxon>
        <taxon>NPAAA clade</taxon>
        <taxon>indigoferoid/millettioid clade</taxon>
        <taxon>Phaseoleae</taxon>
        <taxon>Mucuna</taxon>
    </lineage>
</organism>
<dbReference type="AlphaFoldDB" id="A0A371GY27"/>
<evidence type="ECO:0000313" key="1">
    <source>
        <dbReference type="EMBL" id="RDX95435.1"/>
    </source>
</evidence>
<keyword evidence="2" id="KW-1185">Reference proteome</keyword>
<dbReference type="Proteomes" id="UP000257109">
    <property type="component" value="Unassembled WGS sequence"/>
</dbReference>
<name>A0A371GY27_MUCPR</name>
<accession>A0A371GY27</accession>
<dbReference type="EMBL" id="QJKJ01004132">
    <property type="protein sequence ID" value="RDX95435.1"/>
    <property type="molecule type" value="Genomic_DNA"/>
</dbReference>
<protein>
    <submittedName>
        <fullName evidence="1">Uncharacterized protein</fullName>
    </submittedName>
</protein>
<sequence length="67" mass="8037">MVLNDDLDISNKISLLNKYLFIFVHVIYSMTKIGDTRYTRIKTFFYGFIDSFIDELKINIFMKIMDL</sequence>
<comment type="caution">
    <text evidence="1">The sequence shown here is derived from an EMBL/GenBank/DDBJ whole genome shotgun (WGS) entry which is preliminary data.</text>
</comment>
<evidence type="ECO:0000313" key="2">
    <source>
        <dbReference type="Proteomes" id="UP000257109"/>
    </source>
</evidence>
<gene>
    <name evidence="1" type="ORF">CR513_22052</name>
</gene>
<feature type="non-terminal residue" evidence="1">
    <location>
        <position position="1"/>
    </location>
</feature>